<dbReference type="AlphaFoldDB" id="A0A6L7EVS9"/>
<comment type="caution">
    <text evidence="2">The sequence shown here is derived from an EMBL/GenBank/DDBJ whole genome shotgun (WGS) entry which is preliminary data.</text>
</comment>
<organism evidence="2 3">
    <name type="scientific">Nocardioides flavescens</name>
    <dbReference type="NCBI Taxonomy" id="2691959"/>
    <lineage>
        <taxon>Bacteria</taxon>
        <taxon>Bacillati</taxon>
        <taxon>Actinomycetota</taxon>
        <taxon>Actinomycetes</taxon>
        <taxon>Propionibacteriales</taxon>
        <taxon>Nocardioidaceae</taxon>
        <taxon>Nocardioides</taxon>
    </lineage>
</organism>
<gene>
    <name evidence="2" type="ORF">GRQ65_18310</name>
</gene>
<protein>
    <submittedName>
        <fullName evidence="2">Uncharacterized protein</fullName>
    </submittedName>
</protein>
<evidence type="ECO:0000313" key="2">
    <source>
        <dbReference type="EMBL" id="MXG91503.1"/>
    </source>
</evidence>
<dbReference type="EMBL" id="WUEK01000013">
    <property type="protein sequence ID" value="MXG91503.1"/>
    <property type="molecule type" value="Genomic_DNA"/>
</dbReference>
<dbReference type="Proteomes" id="UP000473325">
    <property type="component" value="Unassembled WGS sequence"/>
</dbReference>
<proteinExistence type="predicted"/>
<reference evidence="2 3" key="1">
    <citation type="submission" date="2019-12" db="EMBL/GenBank/DDBJ databases">
        <authorList>
            <person name="Kun Z."/>
        </authorList>
    </citation>
    <scope>NUCLEOTIDE SEQUENCE [LARGE SCALE GENOMIC DNA]</scope>
    <source>
        <strain evidence="2 3">YIM 123512</strain>
    </source>
</reference>
<name>A0A6L7EVS9_9ACTN</name>
<evidence type="ECO:0000256" key="1">
    <source>
        <dbReference type="SAM" id="Phobius"/>
    </source>
</evidence>
<evidence type="ECO:0000313" key="3">
    <source>
        <dbReference type="Proteomes" id="UP000473325"/>
    </source>
</evidence>
<keyword evidence="1" id="KW-1133">Transmembrane helix</keyword>
<accession>A0A6L7EVS9</accession>
<dbReference type="RefSeq" id="WP_160879437.1">
    <property type="nucleotide sequence ID" value="NZ_WUEK01000013.1"/>
</dbReference>
<keyword evidence="3" id="KW-1185">Reference proteome</keyword>
<feature type="transmembrane region" description="Helical" evidence="1">
    <location>
        <begin position="45"/>
        <end position="61"/>
    </location>
</feature>
<keyword evidence="1" id="KW-0812">Transmembrane</keyword>
<sequence>MAEPAGRGNNRDLSEFGGSTRYVVDGAVYAPTCWPRFTPGFLDDLWGVVIVIVVALALRNSRFGWTVRVTRCKFLRWRNVLLERYPNEAEATARYEEIVHELSRGRLPAGASSGQSRLFAGRERTSAGFKPQA</sequence>
<keyword evidence="1" id="KW-0472">Membrane</keyword>